<feature type="transmembrane region" description="Helical" evidence="1">
    <location>
        <begin position="185"/>
        <end position="207"/>
    </location>
</feature>
<name>A0ABP8RSH2_9PSEU</name>
<accession>A0ABP8RSH2</accession>
<keyword evidence="1" id="KW-0472">Membrane</keyword>
<feature type="transmembrane region" description="Helical" evidence="1">
    <location>
        <begin position="219"/>
        <end position="240"/>
    </location>
</feature>
<dbReference type="RefSeq" id="WP_345416879.1">
    <property type="nucleotide sequence ID" value="NZ_BAABGT010000032.1"/>
</dbReference>
<comment type="caution">
    <text evidence="2">The sequence shown here is derived from an EMBL/GenBank/DDBJ whole genome shotgun (WGS) entry which is preliminary data.</text>
</comment>
<organism evidence="2 3">
    <name type="scientific">Pseudonocardia xishanensis</name>
    <dbReference type="NCBI Taxonomy" id="630995"/>
    <lineage>
        <taxon>Bacteria</taxon>
        <taxon>Bacillati</taxon>
        <taxon>Actinomycetota</taxon>
        <taxon>Actinomycetes</taxon>
        <taxon>Pseudonocardiales</taxon>
        <taxon>Pseudonocardiaceae</taxon>
        <taxon>Pseudonocardia</taxon>
    </lineage>
</organism>
<feature type="transmembrane region" description="Helical" evidence="1">
    <location>
        <begin position="252"/>
        <end position="269"/>
    </location>
</feature>
<proteinExistence type="predicted"/>
<evidence type="ECO:0008006" key="4">
    <source>
        <dbReference type="Google" id="ProtNLM"/>
    </source>
</evidence>
<protein>
    <recommendedName>
        <fullName evidence="4">Magnesium transporter NIPA</fullName>
    </recommendedName>
</protein>
<sequence>MTALALALAVLGAACFGGAAVLQHGEIDGRRLDPTGLRALAARPRWLAGTALAAAGAGLHVGALVLAPVSVVQPVGVLAVPVAVVLALGRPRGRVLVGIGLCVGGVALVVRVISALPTAPPSDSRQAVLLASAAAAAAVLALAGVAARATGRLRCLACATGAAIAFGLVSAVLRATALQVAAGRATPAALLGAAAGVAVALAAGGWLVQQAFACGPPGVVVAVLTVADPLVAVGAGAALLGEAAGLDAPTTLLLVLFGATAACGVALLARFHPDARPVPEEREVLT</sequence>
<keyword evidence="1" id="KW-0812">Transmembrane</keyword>
<feature type="transmembrane region" description="Helical" evidence="1">
    <location>
        <begin position="95"/>
        <end position="116"/>
    </location>
</feature>
<feature type="transmembrane region" description="Helical" evidence="1">
    <location>
        <begin position="65"/>
        <end position="88"/>
    </location>
</feature>
<dbReference type="Proteomes" id="UP001501598">
    <property type="component" value="Unassembled WGS sequence"/>
</dbReference>
<evidence type="ECO:0000313" key="3">
    <source>
        <dbReference type="Proteomes" id="UP001501598"/>
    </source>
</evidence>
<feature type="transmembrane region" description="Helical" evidence="1">
    <location>
        <begin position="128"/>
        <end position="146"/>
    </location>
</feature>
<reference evidence="3" key="1">
    <citation type="journal article" date="2019" name="Int. J. Syst. Evol. Microbiol.">
        <title>The Global Catalogue of Microorganisms (GCM) 10K type strain sequencing project: providing services to taxonomists for standard genome sequencing and annotation.</title>
        <authorList>
            <consortium name="The Broad Institute Genomics Platform"/>
            <consortium name="The Broad Institute Genome Sequencing Center for Infectious Disease"/>
            <person name="Wu L."/>
            <person name="Ma J."/>
        </authorList>
    </citation>
    <scope>NUCLEOTIDE SEQUENCE [LARGE SCALE GENOMIC DNA]</scope>
    <source>
        <strain evidence="3">JCM 17906</strain>
    </source>
</reference>
<gene>
    <name evidence="2" type="ORF">GCM10023175_26880</name>
</gene>
<dbReference type="PANTHER" id="PTHR40761">
    <property type="entry name" value="CONSERVED INTEGRAL MEMBRANE ALANINE VALINE AND LEUCINE RICH PROTEIN-RELATED"/>
    <property type="match status" value="1"/>
</dbReference>
<evidence type="ECO:0000256" key="1">
    <source>
        <dbReference type="SAM" id="Phobius"/>
    </source>
</evidence>
<keyword evidence="3" id="KW-1185">Reference proteome</keyword>
<feature type="transmembrane region" description="Helical" evidence="1">
    <location>
        <begin position="153"/>
        <end position="173"/>
    </location>
</feature>
<dbReference type="EMBL" id="BAABGT010000032">
    <property type="protein sequence ID" value="GAA4545948.1"/>
    <property type="molecule type" value="Genomic_DNA"/>
</dbReference>
<dbReference type="PANTHER" id="PTHR40761:SF1">
    <property type="entry name" value="CONSERVED INTEGRAL MEMBRANE ALANINE VALINE AND LEUCINE RICH PROTEIN-RELATED"/>
    <property type="match status" value="1"/>
</dbReference>
<evidence type="ECO:0000313" key="2">
    <source>
        <dbReference type="EMBL" id="GAA4545948.1"/>
    </source>
</evidence>
<keyword evidence="1" id="KW-1133">Transmembrane helix</keyword>